<keyword evidence="2" id="KW-1185">Reference proteome</keyword>
<reference evidence="2" key="1">
    <citation type="journal article" date="2014" name="Proc. Natl. Acad. Sci. U.S.A.">
        <title>Extensive sampling of basidiomycete genomes demonstrates inadequacy of the white-rot/brown-rot paradigm for wood decay fungi.</title>
        <authorList>
            <person name="Riley R."/>
            <person name="Salamov A.A."/>
            <person name="Brown D.W."/>
            <person name="Nagy L.G."/>
            <person name="Floudas D."/>
            <person name="Held B.W."/>
            <person name="Levasseur A."/>
            <person name="Lombard V."/>
            <person name="Morin E."/>
            <person name="Otillar R."/>
            <person name="Lindquist E.A."/>
            <person name="Sun H."/>
            <person name="LaButti K.M."/>
            <person name="Schmutz J."/>
            <person name="Jabbour D."/>
            <person name="Luo H."/>
            <person name="Baker S.E."/>
            <person name="Pisabarro A.G."/>
            <person name="Walton J.D."/>
            <person name="Blanchette R.A."/>
            <person name="Henrissat B."/>
            <person name="Martin F."/>
            <person name="Cullen D."/>
            <person name="Hibbett D.S."/>
            <person name="Grigoriev I.V."/>
        </authorList>
    </citation>
    <scope>NUCLEOTIDE SEQUENCE [LARGE SCALE GENOMIC DNA]</scope>
    <source>
        <strain evidence="2">CBS 339.88</strain>
    </source>
</reference>
<dbReference type="EMBL" id="KL142369">
    <property type="protein sequence ID" value="KDR82349.1"/>
    <property type="molecule type" value="Genomic_DNA"/>
</dbReference>
<dbReference type="HOGENOM" id="CLU_004050_1_0_1"/>
<name>A0A067TR12_GALM3</name>
<gene>
    <name evidence="1" type="ORF">GALMADRAFT_817903</name>
</gene>
<dbReference type="OrthoDB" id="2122982at2759"/>
<evidence type="ECO:0000313" key="2">
    <source>
        <dbReference type="Proteomes" id="UP000027222"/>
    </source>
</evidence>
<evidence type="ECO:0000313" key="1">
    <source>
        <dbReference type="EMBL" id="KDR82349.1"/>
    </source>
</evidence>
<dbReference type="STRING" id="685588.A0A067TR12"/>
<accession>A0A067TR12</accession>
<organism evidence="1 2">
    <name type="scientific">Galerina marginata (strain CBS 339.88)</name>
    <dbReference type="NCBI Taxonomy" id="685588"/>
    <lineage>
        <taxon>Eukaryota</taxon>
        <taxon>Fungi</taxon>
        <taxon>Dikarya</taxon>
        <taxon>Basidiomycota</taxon>
        <taxon>Agaricomycotina</taxon>
        <taxon>Agaricomycetes</taxon>
        <taxon>Agaricomycetidae</taxon>
        <taxon>Agaricales</taxon>
        <taxon>Agaricineae</taxon>
        <taxon>Strophariaceae</taxon>
        <taxon>Galerina</taxon>
    </lineage>
</organism>
<protein>
    <recommendedName>
        <fullName evidence="3">EF-hand domain-containing protein</fullName>
    </recommendedName>
</protein>
<dbReference type="Proteomes" id="UP000027222">
    <property type="component" value="Unassembled WGS sequence"/>
</dbReference>
<sequence length="1358" mass="152335">MEQQGFSPQNLALFNNNTPLSGHPQYHNRITSSLTLEKDQEQQWQDLTKYYEENKLIIERSLPVDEKTTDLLHSLDSWVETASVVLEGLVALGNVHPILGVAIFTFHSVISLDLSRRKNDRKVLAVYLQMQNMMSAMFQLRKIKHIHVQERERESDRAQLQSLIKAIAEDIRECGCILTHYQGRKTISKLVNASKYERRFADHIQKFSLRRSELQSLLSAFTAAGIDAANVAIVEVGQKLDSVDHKLETVMGLFRKLDTPREQDVVKFLKDHGGAEECVSKDDLLIGLLAKAGQSPEARKAGGSEKEAFISLRKELDAELKENLDEVLASSLSRFEKLLIVQSNNVEHQGHLLQEHNMKLDKLISTSILILEEGKLTKKAVLSDTTVKLKDPELQEIWDRMGLKRSVKAKHFVLTLRDHLLTDRSLPGTAFPYQLLTPPAEEPEPVLPSSRPTLRLELTSSQKKFESDSDEWIFDFIDVTHVQPVVEAMDEDGSGFISVKEANKFALSRPKGVSLLHWFAYWAAGWHVNIMNYRTKLYSIMLEMHHAFSSVHLANQAFVGCYLNDLNFLRIEGLLRSTKPLPHNARKERKICDIAASVAASMEHRLLTNLKEMSFVVDSASDVTLIAGSRRVETWILPLLFLVLTQHLKIIKLARTRILHANELLVHSGALANIFSVFDARMRKLEAIFNQTHRDVESQFANHAYGMFLTSFKGTAALPALNTLLKAGGDDHPWPDSVANPKEPLSVSILVNGLGPTFQYEEPDLNPAAAPLEHTPHPIEGGWIGVCTLGDVSEIAHLGAFQFIIGPVVDKAIGGKGINFLGSVSVDGAVGTANEDGVINVSLVIVYPQRGVLVCQGQFDSRKNTIEGTWSEDVAVECRQKCSEVDGDVDEEKPSTQGHFYITKVSPDIFRFRYLLDGPSPDPSWSIARRRWAFATEAVLFQTQRRLGSWNFFHARISDRRKWIELRSRGKLNHYLDTGRGFLTDNHDGEFSLLRRSIPPSIARLYEGLATYLHDRQVYFLGSASCDVCHQPVAFTHLLCITCIGEDMTNHIDLCPECIESQEFNTTKNFVHQFSHSLIQASHLIPYPELPILIPRARLLSERIKNSVKASEDRKNSTRDCDNKALKGMKDADFENLLTSRPSIIALTCACCGKDVTLPCWACIACVLDTLICLDCERQGKRVQPREGSPGVHSREHYLLRINDSANTKASEVNGSRVETHLAKMERRINVGIDEGLLALEKKVNTQLEVVKKEVKDAVDDIAKNLKGVTPNLEAPPNDGLEVKLLPEGDHQIIVDPPGIPPRVLSSYESRLEQRLDMLEAKVDNQFGRLLAMMEAVVSASRRDSSKTEIADCTYCEV</sequence>
<evidence type="ECO:0008006" key="3">
    <source>
        <dbReference type="Google" id="ProtNLM"/>
    </source>
</evidence>
<proteinExistence type="predicted"/>